<dbReference type="EMBL" id="CP042997">
    <property type="protein sequence ID" value="QEH35114.1"/>
    <property type="molecule type" value="Genomic_DNA"/>
</dbReference>
<feature type="domain" description="Putative restriction endonuclease" evidence="2">
    <location>
        <begin position="25"/>
        <end position="178"/>
    </location>
</feature>
<feature type="region of interest" description="Disordered" evidence="1">
    <location>
        <begin position="1"/>
        <end position="23"/>
    </location>
</feature>
<dbReference type="PANTHER" id="PTHR35400:SF1">
    <property type="entry name" value="SLR1083 PROTEIN"/>
    <property type="match status" value="1"/>
</dbReference>
<dbReference type="PANTHER" id="PTHR35400">
    <property type="entry name" value="SLR1083 PROTEIN"/>
    <property type="match status" value="1"/>
</dbReference>
<dbReference type="Proteomes" id="UP000324233">
    <property type="component" value="Chromosome"/>
</dbReference>
<evidence type="ECO:0000256" key="1">
    <source>
        <dbReference type="SAM" id="MobiDB-lite"/>
    </source>
</evidence>
<evidence type="ECO:0000259" key="2">
    <source>
        <dbReference type="Pfam" id="PF05685"/>
    </source>
</evidence>
<accession>A0A5B9W4C3</accession>
<dbReference type="Gene3D" id="3.90.1570.10">
    <property type="entry name" value="tt1808, chain A"/>
    <property type="match status" value="1"/>
</dbReference>
<name>A0A5B9W4C3_9BACT</name>
<sequence length="197" mass="21286">MNGGRADGLRKPAGSRGRPGDVRLSDYEAWIEEGTIEEGAPIQLIEGRIVRKRAERRDHSRASIKGRQAIERGLPAGWHLGAETPVQMPASEGLPEPDRSVTRGRADDYKVRDPGLGDVALVVEMADSSLAEDRRRAAVYLAGGDPAYGIINVRDRRHEVFHRDATPRVLAEGDASELVVDGAVVARVAVADLLPGD</sequence>
<evidence type="ECO:0000313" key="4">
    <source>
        <dbReference type="Proteomes" id="UP000324233"/>
    </source>
</evidence>
<dbReference type="InterPro" id="IPR008538">
    <property type="entry name" value="Uma2"/>
</dbReference>
<dbReference type="Pfam" id="PF05685">
    <property type="entry name" value="Uma2"/>
    <property type="match status" value="1"/>
</dbReference>
<dbReference type="InterPro" id="IPR011335">
    <property type="entry name" value="Restrct_endonuc-II-like"/>
</dbReference>
<gene>
    <name evidence="3" type="ORF">OJF2_36590</name>
</gene>
<dbReference type="SUPFAM" id="SSF52980">
    <property type="entry name" value="Restriction endonuclease-like"/>
    <property type="match status" value="1"/>
</dbReference>
<organism evidence="3 4">
    <name type="scientific">Aquisphaera giovannonii</name>
    <dbReference type="NCBI Taxonomy" id="406548"/>
    <lineage>
        <taxon>Bacteria</taxon>
        <taxon>Pseudomonadati</taxon>
        <taxon>Planctomycetota</taxon>
        <taxon>Planctomycetia</taxon>
        <taxon>Isosphaerales</taxon>
        <taxon>Isosphaeraceae</taxon>
        <taxon>Aquisphaera</taxon>
    </lineage>
</organism>
<dbReference type="CDD" id="cd06260">
    <property type="entry name" value="DUF820-like"/>
    <property type="match status" value="1"/>
</dbReference>
<dbReference type="RefSeq" id="WP_168221883.1">
    <property type="nucleotide sequence ID" value="NZ_CP042997.1"/>
</dbReference>
<proteinExistence type="predicted"/>
<evidence type="ECO:0000313" key="3">
    <source>
        <dbReference type="EMBL" id="QEH35114.1"/>
    </source>
</evidence>
<reference evidence="3 4" key="1">
    <citation type="submission" date="2019-08" db="EMBL/GenBank/DDBJ databases">
        <title>Deep-cultivation of Planctomycetes and their phenomic and genomic characterization uncovers novel biology.</title>
        <authorList>
            <person name="Wiegand S."/>
            <person name="Jogler M."/>
            <person name="Boedeker C."/>
            <person name="Pinto D."/>
            <person name="Vollmers J."/>
            <person name="Rivas-Marin E."/>
            <person name="Kohn T."/>
            <person name="Peeters S.H."/>
            <person name="Heuer A."/>
            <person name="Rast P."/>
            <person name="Oberbeckmann S."/>
            <person name="Bunk B."/>
            <person name="Jeske O."/>
            <person name="Meyerdierks A."/>
            <person name="Storesund J.E."/>
            <person name="Kallscheuer N."/>
            <person name="Luecker S."/>
            <person name="Lage O.M."/>
            <person name="Pohl T."/>
            <person name="Merkel B.J."/>
            <person name="Hornburger P."/>
            <person name="Mueller R.-W."/>
            <person name="Bruemmer F."/>
            <person name="Labrenz M."/>
            <person name="Spormann A.M."/>
            <person name="Op den Camp H."/>
            <person name="Overmann J."/>
            <person name="Amann R."/>
            <person name="Jetten M.S.M."/>
            <person name="Mascher T."/>
            <person name="Medema M.H."/>
            <person name="Devos D.P."/>
            <person name="Kaster A.-K."/>
            <person name="Ovreas L."/>
            <person name="Rohde M."/>
            <person name="Galperin M.Y."/>
            <person name="Jogler C."/>
        </authorList>
    </citation>
    <scope>NUCLEOTIDE SEQUENCE [LARGE SCALE GENOMIC DNA]</scope>
    <source>
        <strain evidence="3 4">OJF2</strain>
    </source>
</reference>
<dbReference type="KEGG" id="agv:OJF2_36590"/>
<dbReference type="InterPro" id="IPR012296">
    <property type="entry name" value="Nuclease_put_TT1808"/>
</dbReference>
<dbReference type="AlphaFoldDB" id="A0A5B9W4C3"/>
<keyword evidence="4" id="KW-1185">Reference proteome</keyword>
<protein>
    <recommendedName>
        <fullName evidence="2">Putative restriction endonuclease domain-containing protein</fullName>
    </recommendedName>
</protein>